<name>A0A0D2N4R4_HYPSF</name>
<evidence type="ECO:0000313" key="3">
    <source>
        <dbReference type="EMBL" id="KJA14149.1"/>
    </source>
</evidence>
<proteinExistence type="predicted"/>
<feature type="region of interest" description="Disordered" evidence="1">
    <location>
        <begin position="154"/>
        <end position="176"/>
    </location>
</feature>
<organism evidence="3 4">
    <name type="scientific">Hypholoma sublateritium (strain FD-334 SS-4)</name>
    <dbReference type="NCBI Taxonomy" id="945553"/>
    <lineage>
        <taxon>Eukaryota</taxon>
        <taxon>Fungi</taxon>
        <taxon>Dikarya</taxon>
        <taxon>Basidiomycota</taxon>
        <taxon>Agaricomycotina</taxon>
        <taxon>Agaricomycetes</taxon>
        <taxon>Agaricomycetidae</taxon>
        <taxon>Agaricales</taxon>
        <taxon>Agaricineae</taxon>
        <taxon>Strophariaceae</taxon>
        <taxon>Hypholoma</taxon>
    </lineage>
</organism>
<evidence type="ECO:0000256" key="1">
    <source>
        <dbReference type="SAM" id="MobiDB-lite"/>
    </source>
</evidence>
<dbReference type="STRING" id="945553.A0A0D2N4R4"/>
<sequence>MLSIRMISMAAALLGSLAVNAAVNINHARPGAVFMAQPLHFDPPVAGHSTHSGTIPHPVIAIGHADHEGWVPVAQVSHNPPAHMGETHGMHHYDEHTHAAGLGSFSHGSRVAVGQPTHVHIDNLNHVTQHSGLPHRLHETDTANLQHAVYQASGFHSSNPRIATPPARTPPWRAGH</sequence>
<accession>A0A0D2N4R4</accession>
<gene>
    <name evidence="3" type="ORF">HYPSUDRAFT_220624</name>
</gene>
<feature type="compositionally biased region" description="Low complexity" evidence="1">
    <location>
        <begin position="160"/>
        <end position="176"/>
    </location>
</feature>
<protein>
    <submittedName>
        <fullName evidence="3">Uncharacterized protein</fullName>
    </submittedName>
</protein>
<keyword evidence="4" id="KW-1185">Reference proteome</keyword>
<evidence type="ECO:0000256" key="2">
    <source>
        <dbReference type="SAM" id="SignalP"/>
    </source>
</evidence>
<reference evidence="4" key="1">
    <citation type="submission" date="2014-04" db="EMBL/GenBank/DDBJ databases">
        <title>Evolutionary Origins and Diversification of the Mycorrhizal Mutualists.</title>
        <authorList>
            <consortium name="DOE Joint Genome Institute"/>
            <consortium name="Mycorrhizal Genomics Consortium"/>
            <person name="Kohler A."/>
            <person name="Kuo A."/>
            <person name="Nagy L.G."/>
            <person name="Floudas D."/>
            <person name="Copeland A."/>
            <person name="Barry K.W."/>
            <person name="Cichocki N."/>
            <person name="Veneault-Fourrey C."/>
            <person name="LaButti K."/>
            <person name="Lindquist E.A."/>
            <person name="Lipzen A."/>
            <person name="Lundell T."/>
            <person name="Morin E."/>
            <person name="Murat C."/>
            <person name="Riley R."/>
            <person name="Ohm R."/>
            <person name="Sun H."/>
            <person name="Tunlid A."/>
            <person name="Henrissat B."/>
            <person name="Grigoriev I.V."/>
            <person name="Hibbett D.S."/>
            <person name="Martin F."/>
        </authorList>
    </citation>
    <scope>NUCLEOTIDE SEQUENCE [LARGE SCALE GENOMIC DNA]</scope>
    <source>
        <strain evidence="4">FD-334 SS-4</strain>
    </source>
</reference>
<evidence type="ECO:0000313" key="4">
    <source>
        <dbReference type="Proteomes" id="UP000054270"/>
    </source>
</evidence>
<dbReference type="Proteomes" id="UP000054270">
    <property type="component" value="Unassembled WGS sequence"/>
</dbReference>
<dbReference type="OrthoDB" id="3095139at2759"/>
<dbReference type="EMBL" id="KN817692">
    <property type="protein sequence ID" value="KJA14149.1"/>
    <property type="molecule type" value="Genomic_DNA"/>
</dbReference>
<feature type="chain" id="PRO_5002248320" evidence="2">
    <location>
        <begin position="22"/>
        <end position="176"/>
    </location>
</feature>
<dbReference type="AlphaFoldDB" id="A0A0D2N4R4"/>
<feature type="signal peptide" evidence="2">
    <location>
        <begin position="1"/>
        <end position="21"/>
    </location>
</feature>
<keyword evidence="2" id="KW-0732">Signal</keyword>